<keyword evidence="3" id="KW-1185">Reference proteome</keyword>
<evidence type="ECO:0008006" key="4">
    <source>
        <dbReference type="Google" id="ProtNLM"/>
    </source>
</evidence>
<dbReference type="OrthoDB" id="6400183at2"/>
<feature type="transmembrane region" description="Helical" evidence="1">
    <location>
        <begin position="94"/>
        <end position="119"/>
    </location>
</feature>
<dbReference type="Pfam" id="PF06695">
    <property type="entry name" value="Sm_multidrug_ex"/>
    <property type="match status" value="1"/>
</dbReference>
<keyword evidence="1" id="KW-0812">Transmembrane</keyword>
<dbReference type="EMBL" id="RKRF01000013">
    <property type="protein sequence ID" value="RPF50400.1"/>
    <property type="molecule type" value="Genomic_DNA"/>
</dbReference>
<proteinExistence type="predicted"/>
<evidence type="ECO:0000256" key="1">
    <source>
        <dbReference type="SAM" id="Phobius"/>
    </source>
</evidence>
<sequence length="158" mass="17457">MENIFLQYLFIFFVSMVPFFETFLTVPTAIIVFDIPPLAALTVAIIGNAISVILFIFFGTEINKFFNFLFKRFRKGNPAPVEMSPRIKRSLDRYGATGICFMSSLLFSSQMGACAITSLGSSKHQVFIWTSLGVSTLAIVMATLSIMAEGLVTSLVNL</sequence>
<dbReference type="AlphaFoldDB" id="A0A3N5B4C6"/>
<dbReference type="InterPro" id="IPR009577">
    <property type="entry name" value="Sm_multidrug_ex"/>
</dbReference>
<feature type="transmembrane region" description="Helical" evidence="1">
    <location>
        <begin position="6"/>
        <end position="26"/>
    </location>
</feature>
<dbReference type="Proteomes" id="UP000276443">
    <property type="component" value="Unassembled WGS sequence"/>
</dbReference>
<organism evidence="2 3">
    <name type="scientific">Aquisalibacillus elongatus</name>
    <dbReference type="NCBI Taxonomy" id="485577"/>
    <lineage>
        <taxon>Bacteria</taxon>
        <taxon>Bacillati</taxon>
        <taxon>Bacillota</taxon>
        <taxon>Bacilli</taxon>
        <taxon>Bacillales</taxon>
        <taxon>Bacillaceae</taxon>
        <taxon>Aquisalibacillus</taxon>
    </lineage>
</organism>
<accession>A0A3N5B4C6</accession>
<evidence type="ECO:0000313" key="2">
    <source>
        <dbReference type="EMBL" id="RPF50400.1"/>
    </source>
</evidence>
<feature type="transmembrane region" description="Helical" evidence="1">
    <location>
        <begin position="126"/>
        <end position="148"/>
    </location>
</feature>
<evidence type="ECO:0000313" key="3">
    <source>
        <dbReference type="Proteomes" id="UP000276443"/>
    </source>
</evidence>
<keyword evidence="1" id="KW-1133">Transmembrane helix</keyword>
<protein>
    <recommendedName>
        <fullName evidence="4">Small multi-drug export protein</fullName>
    </recommendedName>
</protein>
<name>A0A3N5B4C6_9BACI</name>
<dbReference type="RefSeq" id="WP_124223614.1">
    <property type="nucleotide sequence ID" value="NZ_RKRF01000013.1"/>
</dbReference>
<reference evidence="2 3" key="1">
    <citation type="submission" date="2018-11" db="EMBL/GenBank/DDBJ databases">
        <title>Genomic Encyclopedia of Type Strains, Phase IV (KMG-IV): sequencing the most valuable type-strain genomes for metagenomic binning, comparative biology and taxonomic classification.</title>
        <authorList>
            <person name="Goeker M."/>
        </authorList>
    </citation>
    <scope>NUCLEOTIDE SEQUENCE [LARGE SCALE GENOMIC DNA]</scope>
    <source>
        <strain evidence="2 3">DSM 18090</strain>
    </source>
</reference>
<comment type="caution">
    <text evidence="2">The sequence shown here is derived from an EMBL/GenBank/DDBJ whole genome shotgun (WGS) entry which is preliminary data.</text>
</comment>
<gene>
    <name evidence="2" type="ORF">EDC24_2838</name>
</gene>
<feature type="transmembrane region" description="Helical" evidence="1">
    <location>
        <begin position="38"/>
        <end position="58"/>
    </location>
</feature>
<keyword evidence="1" id="KW-0472">Membrane</keyword>